<name>A0A3N7JZB9_9BURK</name>
<protein>
    <submittedName>
        <fullName evidence="1">Uncharacterized protein</fullName>
    </submittedName>
</protein>
<sequence>MREGDVGAEAQLLPVVTASFAFVGVVYKQGIRGAEADALLKEAEKAQAGMPPADLEHAQSACQTQGEGLLKNASFFERQFVSRAARKRVDRLRKPPAA</sequence>
<dbReference type="Proteomes" id="UP000267464">
    <property type="component" value="Unassembled WGS sequence"/>
</dbReference>
<reference evidence="1 2" key="1">
    <citation type="submission" date="2018-08" db="EMBL/GenBank/DDBJ databases">
        <authorList>
            <person name="Khan S.A."/>
            <person name="Jeon C.O."/>
            <person name="Chun B.H."/>
            <person name="Jeong S.E."/>
        </authorList>
    </citation>
    <scope>NUCLEOTIDE SEQUENCE [LARGE SCALE GENOMIC DNA]</scope>
    <source>
        <strain evidence="1 2">S-16</strain>
    </source>
</reference>
<keyword evidence="2" id="KW-1185">Reference proteome</keyword>
<reference evidence="1 2" key="2">
    <citation type="submission" date="2018-12" db="EMBL/GenBank/DDBJ databases">
        <title>Rhizobacter gummiphilus sp. nov., a rubber-degrading bacterium isolated from the soil of a botanical garden in Japan.</title>
        <authorList>
            <person name="Shunsuke S.S."/>
        </authorList>
    </citation>
    <scope>NUCLEOTIDE SEQUENCE [LARGE SCALE GENOMIC DNA]</scope>
    <source>
        <strain evidence="1 2">S-16</strain>
    </source>
</reference>
<evidence type="ECO:0000313" key="1">
    <source>
        <dbReference type="EMBL" id="RQP24155.1"/>
    </source>
</evidence>
<dbReference type="AlphaFoldDB" id="A0A3N7JZB9"/>
<organism evidence="1 2">
    <name type="scientific">Piscinibacter terrae</name>
    <dbReference type="NCBI Taxonomy" id="2496871"/>
    <lineage>
        <taxon>Bacteria</taxon>
        <taxon>Pseudomonadati</taxon>
        <taxon>Pseudomonadota</taxon>
        <taxon>Betaproteobacteria</taxon>
        <taxon>Burkholderiales</taxon>
        <taxon>Sphaerotilaceae</taxon>
        <taxon>Piscinibacter</taxon>
    </lineage>
</organism>
<comment type="caution">
    <text evidence="1">The sequence shown here is derived from an EMBL/GenBank/DDBJ whole genome shotgun (WGS) entry which is preliminary data.</text>
</comment>
<dbReference type="EMBL" id="QUSW01000003">
    <property type="protein sequence ID" value="RQP24155.1"/>
    <property type="molecule type" value="Genomic_DNA"/>
</dbReference>
<evidence type="ECO:0000313" key="2">
    <source>
        <dbReference type="Proteomes" id="UP000267464"/>
    </source>
</evidence>
<accession>A0A3N7JZB9</accession>
<gene>
    <name evidence="1" type="ORF">DZC73_12585</name>
</gene>
<proteinExistence type="predicted"/>